<dbReference type="EMBL" id="CP015363">
    <property type="protein sequence ID" value="ARD85468.1"/>
    <property type="molecule type" value="Genomic_DNA"/>
</dbReference>
<dbReference type="Proteomes" id="UP000546917">
    <property type="component" value="Unassembled WGS sequence"/>
</dbReference>
<dbReference type="OrthoDB" id="55826at2157"/>
<accession>A0A1V0N5P5</accession>
<reference evidence="2 4" key="2">
    <citation type="submission" date="2020-05" db="EMBL/GenBank/DDBJ databases">
        <authorList>
            <person name="Zhang R."/>
        </authorList>
    </citation>
    <scope>NUCLEOTIDE SEQUENCE [LARGE SCALE GENOMIC DNA]</scope>
    <source>
        <strain evidence="2 4">DSM 28986</strain>
    </source>
</reference>
<gene>
    <name evidence="1" type="ORF">FAD_1624</name>
    <name evidence="2" type="ORF">HLB00_02470</name>
</gene>
<organism evidence="1 3">
    <name type="scientific">Ferroplasma acidiphilum</name>
    <dbReference type="NCBI Taxonomy" id="74969"/>
    <lineage>
        <taxon>Archaea</taxon>
        <taxon>Methanobacteriati</taxon>
        <taxon>Thermoplasmatota</taxon>
        <taxon>Thermoplasmata</taxon>
        <taxon>Thermoplasmatales</taxon>
        <taxon>Ferroplasmaceae</taxon>
        <taxon>Ferroplasma</taxon>
    </lineage>
</organism>
<dbReference type="STRING" id="74969.FAD_1624"/>
<evidence type="ECO:0000313" key="1">
    <source>
        <dbReference type="EMBL" id="ARD85468.1"/>
    </source>
</evidence>
<keyword evidence="3" id="KW-1185">Reference proteome</keyword>
<evidence type="ECO:0000313" key="2">
    <source>
        <dbReference type="EMBL" id="NOL59698.1"/>
    </source>
</evidence>
<dbReference type="RefSeq" id="WP_009886756.1">
    <property type="nucleotide sequence ID" value="NZ_CP015363.1"/>
</dbReference>
<name>A0A1V0N5P5_9ARCH</name>
<dbReference type="AlphaFoldDB" id="A0A1V0N5P5"/>
<protein>
    <submittedName>
        <fullName evidence="1">Transcription regulator (HTH)</fullName>
    </submittedName>
    <submittedName>
        <fullName evidence="2">Transcriptional regulator</fullName>
    </submittedName>
</protein>
<evidence type="ECO:0000313" key="4">
    <source>
        <dbReference type="Proteomes" id="UP000546917"/>
    </source>
</evidence>
<sequence>MVGLSGNAEKIYSSLKAMGAVSEEKMKTADDIMKKVALGKALVNSGLKELMDGKMVKRVARQKSAGYFILK</sequence>
<dbReference type="GeneID" id="16024891"/>
<dbReference type="KEGG" id="fai:FAD_1624"/>
<dbReference type="InterPro" id="IPR036388">
    <property type="entry name" value="WH-like_DNA-bd_sf"/>
</dbReference>
<dbReference type="EMBL" id="JABGBP010000075">
    <property type="protein sequence ID" value="NOL59698.1"/>
    <property type="molecule type" value="Genomic_DNA"/>
</dbReference>
<reference evidence="1 3" key="1">
    <citation type="submission" date="2011-10" db="EMBL/GenBank/DDBJ databases">
        <title>Metabolic and evolutionary patterns in the extreme acidophile Ferroplasma acidiphilum.</title>
        <authorList>
            <person name="Golyshina O.V."/>
            <person name="Kozyavkin S.A."/>
            <person name="Tatusov R.L."/>
            <person name="Slesarev A.I."/>
            <person name="Golyshin P.N."/>
        </authorList>
    </citation>
    <scope>NUCLEOTIDE SEQUENCE [LARGE SCALE GENOMIC DNA]</scope>
    <source>
        <strain evidence="1">Berkeley</strain>
        <strain evidence="3">Y</strain>
    </source>
</reference>
<dbReference type="Proteomes" id="UP000192050">
    <property type="component" value="Chromosome"/>
</dbReference>
<evidence type="ECO:0000313" key="3">
    <source>
        <dbReference type="Proteomes" id="UP000192050"/>
    </source>
</evidence>
<proteinExistence type="predicted"/>
<dbReference type="Gene3D" id="1.10.10.10">
    <property type="entry name" value="Winged helix-like DNA-binding domain superfamily/Winged helix DNA-binding domain"/>
    <property type="match status" value="1"/>
</dbReference>